<dbReference type="InterPro" id="IPR011197">
    <property type="entry name" value="UCP012318"/>
</dbReference>
<organism evidence="1 2">
    <name type="scientific">Advenella incenata</name>
    <dbReference type="NCBI Taxonomy" id="267800"/>
    <lineage>
        <taxon>Bacteria</taxon>
        <taxon>Pseudomonadati</taxon>
        <taxon>Pseudomonadota</taxon>
        <taxon>Betaproteobacteria</taxon>
        <taxon>Burkholderiales</taxon>
        <taxon>Alcaligenaceae</taxon>
    </lineage>
</organism>
<proteinExistence type="predicted"/>
<dbReference type="SUPFAM" id="SSF47240">
    <property type="entry name" value="Ferritin-like"/>
    <property type="match status" value="1"/>
</dbReference>
<dbReference type="PIRSF" id="PIRSF012318">
    <property type="entry name" value="UCP012318"/>
    <property type="match status" value="1"/>
</dbReference>
<dbReference type="EMBL" id="SHKO01000004">
    <property type="protein sequence ID" value="RZT91992.1"/>
    <property type="molecule type" value="Genomic_DNA"/>
</dbReference>
<reference evidence="1 2" key="1">
    <citation type="submission" date="2019-02" db="EMBL/GenBank/DDBJ databases">
        <title>Genomic Encyclopedia of Type Strains, Phase IV (KMG-IV): sequencing the most valuable type-strain genomes for metagenomic binning, comparative biology and taxonomic classification.</title>
        <authorList>
            <person name="Goeker M."/>
        </authorList>
    </citation>
    <scope>NUCLEOTIDE SEQUENCE [LARGE SCALE GENOMIC DNA]</scope>
    <source>
        <strain evidence="1 2">DSM 23814</strain>
    </source>
</reference>
<dbReference type="PANTHER" id="PTHR42782:SF4">
    <property type="entry name" value="DUF455 DOMAIN-CONTAINING PROTEIN"/>
    <property type="match status" value="1"/>
</dbReference>
<keyword evidence="2" id="KW-1185">Reference proteome</keyword>
<dbReference type="PANTHER" id="PTHR42782">
    <property type="entry name" value="SI:CH73-314G15.3"/>
    <property type="match status" value="1"/>
</dbReference>
<dbReference type="AlphaFoldDB" id="A0A4Q7VB50"/>
<dbReference type="InterPro" id="IPR007402">
    <property type="entry name" value="DUF455"/>
</dbReference>
<comment type="caution">
    <text evidence="1">The sequence shown here is derived from an EMBL/GenBank/DDBJ whole genome shotgun (WGS) entry which is preliminary data.</text>
</comment>
<dbReference type="Pfam" id="PF04305">
    <property type="entry name" value="DUF455"/>
    <property type="match status" value="1"/>
</dbReference>
<protein>
    <submittedName>
        <fullName evidence="1">Uncharacterized ferritin-like protein (DUF455 family)</fullName>
    </submittedName>
</protein>
<dbReference type="CDD" id="cd00657">
    <property type="entry name" value="Ferritin_like"/>
    <property type="match status" value="1"/>
</dbReference>
<dbReference type="Proteomes" id="UP000293398">
    <property type="component" value="Unassembled WGS sequence"/>
</dbReference>
<gene>
    <name evidence="1" type="ORF">EV681_3898</name>
</gene>
<evidence type="ECO:0000313" key="1">
    <source>
        <dbReference type="EMBL" id="RZT91992.1"/>
    </source>
</evidence>
<evidence type="ECO:0000313" key="2">
    <source>
        <dbReference type="Proteomes" id="UP000293398"/>
    </source>
</evidence>
<sequence length="274" mass="30468">MPSPVTCSAVTSAVYPSLRQAALDALAEPDPCKKITAVDQLVSTLPVCADLILQPTRPLPGRPQRPQLVDPREVSIRSTQTQQGKAALMHSIAHIEFNAINLALDIIWRFPGMPDDFYYDWLQVAREEAYHFSLVRGHLASSGYQYGDFAAHNGLWDMAEKTADDILARLALVPRTLEARGLDVSPAIQNKLRAVNDNRGVDILDIILRDEIGHVKTGNRWYLYCCEQQNKEPVAAYAALIDTYRVGKPRGPFNVQARMAAGFTQADIDWLNSL</sequence>
<dbReference type="InterPro" id="IPR009078">
    <property type="entry name" value="Ferritin-like_SF"/>
</dbReference>
<name>A0A4Q7VB50_9BURK</name>
<dbReference type="OrthoDB" id="9778629at2"/>
<accession>A0A4Q7VB50</accession>
<dbReference type="RefSeq" id="WP_130304873.1">
    <property type="nucleotide sequence ID" value="NZ_SHKO01000004.1"/>
</dbReference>